<evidence type="ECO:0000313" key="1">
    <source>
        <dbReference type="EMBL" id="RAI42027.1"/>
    </source>
</evidence>
<dbReference type="AlphaFoldDB" id="A0A327KUY8"/>
<dbReference type="RefSeq" id="WP_111420845.1">
    <property type="nucleotide sequence ID" value="NZ_NPEX01000168.1"/>
</dbReference>
<reference evidence="1 2" key="1">
    <citation type="submission" date="2017-07" db="EMBL/GenBank/DDBJ databases">
        <title>Draft Genome Sequences of Select Purple Nonsulfur Bacteria.</title>
        <authorList>
            <person name="Lasarre B."/>
            <person name="Mckinlay J.B."/>
        </authorList>
    </citation>
    <scope>NUCLEOTIDE SEQUENCE [LARGE SCALE GENOMIC DNA]</scope>
    <source>
        <strain evidence="1 2">DSM 5909</strain>
    </source>
</reference>
<dbReference type="Proteomes" id="UP000249130">
    <property type="component" value="Unassembled WGS sequence"/>
</dbReference>
<gene>
    <name evidence="1" type="ORF">CH341_20430</name>
</gene>
<dbReference type="EMBL" id="NPEX01000168">
    <property type="protein sequence ID" value="RAI42027.1"/>
    <property type="molecule type" value="Genomic_DNA"/>
</dbReference>
<sequence>MAAVTATGAVTTWLIFATAAHNGLHQGVQGIQYQDLESCRRAAAHITVAQRQADAWFTRFPYCTDRRPDWWWPAGGPRP</sequence>
<protein>
    <submittedName>
        <fullName evidence="1">Uncharacterized protein</fullName>
    </submittedName>
</protein>
<evidence type="ECO:0000313" key="2">
    <source>
        <dbReference type="Proteomes" id="UP000249130"/>
    </source>
</evidence>
<accession>A0A327KUY8</accession>
<organism evidence="1 2">
    <name type="scientific">Rhodoplanes roseus</name>
    <dbReference type="NCBI Taxonomy" id="29409"/>
    <lineage>
        <taxon>Bacteria</taxon>
        <taxon>Pseudomonadati</taxon>
        <taxon>Pseudomonadota</taxon>
        <taxon>Alphaproteobacteria</taxon>
        <taxon>Hyphomicrobiales</taxon>
        <taxon>Nitrobacteraceae</taxon>
        <taxon>Rhodoplanes</taxon>
    </lineage>
</organism>
<keyword evidence="2" id="KW-1185">Reference proteome</keyword>
<proteinExistence type="predicted"/>
<comment type="caution">
    <text evidence="1">The sequence shown here is derived from an EMBL/GenBank/DDBJ whole genome shotgun (WGS) entry which is preliminary data.</text>
</comment>
<name>A0A327KUY8_9BRAD</name>